<accession>A0A174N4I9</accession>
<gene>
    <name evidence="1" type="ORF">ERS852526_01143</name>
</gene>
<protein>
    <submittedName>
        <fullName evidence="1">Uncharacterized protein</fullName>
    </submittedName>
</protein>
<dbReference type="Proteomes" id="UP000095485">
    <property type="component" value="Unassembled WGS sequence"/>
</dbReference>
<dbReference type="GeneID" id="96228434"/>
<dbReference type="RefSeq" id="WP_172677209.1">
    <property type="nucleotide sequence ID" value="NZ_CZAY01000007.1"/>
</dbReference>
<proteinExistence type="predicted"/>
<reference evidence="1 2" key="1">
    <citation type="submission" date="2015-09" db="EMBL/GenBank/DDBJ databases">
        <authorList>
            <consortium name="Pathogen Informatics"/>
        </authorList>
    </citation>
    <scope>NUCLEOTIDE SEQUENCE [LARGE SCALE GENOMIC DNA]</scope>
    <source>
        <strain evidence="1 2">2789STDY5834914</strain>
    </source>
</reference>
<organism evidence="1 2">
    <name type="scientific">Dorea longicatena</name>
    <dbReference type="NCBI Taxonomy" id="88431"/>
    <lineage>
        <taxon>Bacteria</taxon>
        <taxon>Bacillati</taxon>
        <taxon>Bacillota</taxon>
        <taxon>Clostridia</taxon>
        <taxon>Lachnospirales</taxon>
        <taxon>Lachnospiraceae</taxon>
        <taxon>Dorea</taxon>
    </lineage>
</organism>
<evidence type="ECO:0000313" key="2">
    <source>
        <dbReference type="Proteomes" id="UP000095485"/>
    </source>
</evidence>
<dbReference type="EMBL" id="CZAY01000007">
    <property type="protein sequence ID" value="CUP43664.1"/>
    <property type="molecule type" value="Genomic_DNA"/>
</dbReference>
<evidence type="ECO:0000313" key="1">
    <source>
        <dbReference type="EMBL" id="CUP43664.1"/>
    </source>
</evidence>
<dbReference type="AlphaFoldDB" id="A0A174N4I9"/>
<name>A0A174N4I9_9FIRM</name>
<sequence>MSREEYLEFITHQPYDAMGDFSFLVDEKSDKAENTTIENDNMNTD</sequence>